<dbReference type="OrthoDB" id="5401170at2759"/>
<comment type="caution">
    <text evidence="2">The sequence shown here is derived from an EMBL/GenBank/DDBJ whole genome shotgun (WGS) entry which is preliminary data.</text>
</comment>
<proteinExistence type="predicted"/>
<dbReference type="Proteomes" id="UP000191522">
    <property type="component" value="Unassembled WGS sequence"/>
</dbReference>
<protein>
    <recommendedName>
        <fullName evidence="4">Aminoglycoside phosphotransferase domain-containing protein</fullName>
    </recommendedName>
</protein>
<keyword evidence="3" id="KW-1185">Reference proteome</keyword>
<dbReference type="EMBL" id="MDYL01000005">
    <property type="protein sequence ID" value="OQD76071.1"/>
    <property type="molecule type" value="Genomic_DNA"/>
</dbReference>
<gene>
    <name evidence="2" type="ORF">PENDEC_c005G01615</name>
</gene>
<accession>A0A1V6PG91</accession>
<sequence>MNPTPWFTQGRKGAALKPGQTITTPNFRWTIRRTRTEHEHRVTQEEAQFENLDSYASIKLSCFSPSNPSKRAIMRIYMQIPWKGTELEDPPVRAQQATVFTPPELTAYQTLTRHPSASKYTPKLLDFDEQLQHSSRCIPGGWVPGGFLTIFVWEWISGQVLGDTTGAIIFWTLEQTERDLIREKFKELLLAVTKAGVWPAFAEADNLVWNPEDKTLFLVGFREWHDISPQRWDITWLPSFDLVHVPNKNRWWEKNWNRNTSDWEY</sequence>
<name>A0A1V6PG91_PENDC</name>
<reference evidence="3" key="1">
    <citation type="journal article" date="2017" name="Nat. Microbiol.">
        <title>Global analysis of biosynthetic gene clusters reveals vast potential of secondary metabolite production in Penicillium species.</title>
        <authorList>
            <person name="Nielsen J.C."/>
            <person name="Grijseels S."/>
            <person name="Prigent S."/>
            <person name="Ji B."/>
            <person name="Dainat J."/>
            <person name="Nielsen K.F."/>
            <person name="Frisvad J.C."/>
            <person name="Workman M."/>
            <person name="Nielsen J."/>
        </authorList>
    </citation>
    <scope>NUCLEOTIDE SEQUENCE [LARGE SCALE GENOMIC DNA]</scope>
    <source>
        <strain evidence="3">IBT 11843</strain>
    </source>
</reference>
<evidence type="ECO:0000256" key="1">
    <source>
        <dbReference type="SAM" id="MobiDB-lite"/>
    </source>
</evidence>
<dbReference type="AlphaFoldDB" id="A0A1V6PG91"/>
<evidence type="ECO:0008006" key="4">
    <source>
        <dbReference type="Google" id="ProtNLM"/>
    </source>
</evidence>
<feature type="region of interest" description="Disordered" evidence="1">
    <location>
        <begin position="1"/>
        <end position="21"/>
    </location>
</feature>
<dbReference type="OMA" id="MSIMGYS"/>
<evidence type="ECO:0000313" key="2">
    <source>
        <dbReference type="EMBL" id="OQD76071.1"/>
    </source>
</evidence>
<organism evidence="2 3">
    <name type="scientific">Penicillium decumbens</name>
    <dbReference type="NCBI Taxonomy" id="69771"/>
    <lineage>
        <taxon>Eukaryota</taxon>
        <taxon>Fungi</taxon>
        <taxon>Dikarya</taxon>
        <taxon>Ascomycota</taxon>
        <taxon>Pezizomycotina</taxon>
        <taxon>Eurotiomycetes</taxon>
        <taxon>Eurotiomycetidae</taxon>
        <taxon>Eurotiales</taxon>
        <taxon>Aspergillaceae</taxon>
        <taxon>Penicillium</taxon>
    </lineage>
</organism>
<evidence type="ECO:0000313" key="3">
    <source>
        <dbReference type="Proteomes" id="UP000191522"/>
    </source>
</evidence>